<dbReference type="CDD" id="cd00067">
    <property type="entry name" value="GAL4"/>
    <property type="match status" value="1"/>
</dbReference>
<dbReference type="PANTHER" id="PTHR36206:SF12">
    <property type="entry name" value="ASPERCRYPTIN BIOSYNTHESIS CLUSTER-SPECIFIC TRANSCRIPTION REGULATOR ATNN-RELATED"/>
    <property type="match status" value="1"/>
</dbReference>
<keyword evidence="6" id="KW-0539">Nucleus</keyword>
<evidence type="ECO:0000256" key="2">
    <source>
        <dbReference type="ARBA" id="ARBA00022833"/>
    </source>
</evidence>
<proteinExistence type="predicted"/>
<keyword evidence="4" id="KW-0238">DNA-binding</keyword>
<dbReference type="AlphaFoldDB" id="A0A8H4UK88"/>
<evidence type="ECO:0000256" key="3">
    <source>
        <dbReference type="ARBA" id="ARBA00023015"/>
    </source>
</evidence>
<keyword evidence="9" id="KW-1185">Reference proteome</keyword>
<dbReference type="PROSITE" id="PS00463">
    <property type="entry name" value="ZN2_CY6_FUNGAL_1"/>
    <property type="match status" value="1"/>
</dbReference>
<keyword evidence="2" id="KW-0862">Zinc</keyword>
<dbReference type="PANTHER" id="PTHR36206">
    <property type="entry name" value="ASPERCRYPTIN BIOSYNTHESIS CLUSTER-SPECIFIC TRANSCRIPTION REGULATOR ATNN-RELATED"/>
    <property type="match status" value="1"/>
</dbReference>
<evidence type="ECO:0000256" key="6">
    <source>
        <dbReference type="ARBA" id="ARBA00023242"/>
    </source>
</evidence>
<dbReference type="SUPFAM" id="SSF57701">
    <property type="entry name" value="Zn2/Cys6 DNA-binding domain"/>
    <property type="match status" value="1"/>
</dbReference>
<dbReference type="Proteomes" id="UP000635477">
    <property type="component" value="Unassembled WGS sequence"/>
</dbReference>
<evidence type="ECO:0000256" key="4">
    <source>
        <dbReference type="ARBA" id="ARBA00023125"/>
    </source>
</evidence>
<evidence type="ECO:0000256" key="1">
    <source>
        <dbReference type="ARBA" id="ARBA00022723"/>
    </source>
</evidence>
<evidence type="ECO:0000259" key="7">
    <source>
        <dbReference type="PROSITE" id="PS50048"/>
    </source>
</evidence>
<evidence type="ECO:0000313" key="8">
    <source>
        <dbReference type="EMBL" id="KAF4978445.1"/>
    </source>
</evidence>
<dbReference type="GO" id="GO:0008270">
    <property type="term" value="F:zinc ion binding"/>
    <property type="evidence" value="ECO:0007669"/>
    <property type="project" value="InterPro"/>
</dbReference>
<evidence type="ECO:0000256" key="5">
    <source>
        <dbReference type="ARBA" id="ARBA00023163"/>
    </source>
</evidence>
<dbReference type="EMBL" id="JABEYC010000367">
    <property type="protein sequence ID" value="KAF4978445.1"/>
    <property type="molecule type" value="Genomic_DNA"/>
</dbReference>
<protein>
    <recommendedName>
        <fullName evidence="7">Zn(2)-C6 fungal-type domain-containing protein</fullName>
    </recommendedName>
</protein>
<feature type="domain" description="Zn(2)-C6 fungal-type" evidence="7">
    <location>
        <begin position="18"/>
        <end position="46"/>
    </location>
</feature>
<dbReference type="PROSITE" id="PS50048">
    <property type="entry name" value="ZN2_CY6_FUNGAL_2"/>
    <property type="match status" value="1"/>
</dbReference>
<dbReference type="InterPro" id="IPR036864">
    <property type="entry name" value="Zn2-C6_fun-type_DNA-bd_sf"/>
</dbReference>
<accession>A0A8H4UK88</accession>
<keyword evidence="3" id="KW-0805">Transcription regulation</keyword>
<dbReference type="InterPro" id="IPR052360">
    <property type="entry name" value="Transcr_Regulatory_Proteins"/>
</dbReference>
<dbReference type="SMART" id="SM00066">
    <property type="entry name" value="GAL4"/>
    <property type="match status" value="1"/>
</dbReference>
<gene>
    <name evidence="8" type="ORF">FZEAL_5170</name>
</gene>
<dbReference type="OrthoDB" id="3172332at2759"/>
<name>A0A8H4UK88_9HYPO</name>
<evidence type="ECO:0000313" key="9">
    <source>
        <dbReference type="Proteomes" id="UP000635477"/>
    </source>
</evidence>
<keyword evidence="1" id="KW-0479">Metal-binding</keyword>
<dbReference type="PRINTS" id="PR00755">
    <property type="entry name" value="AFLATOXINBRP"/>
</dbReference>
<keyword evidence="5" id="KW-0804">Transcription</keyword>
<reference evidence="8" key="1">
    <citation type="journal article" date="2020" name="BMC Genomics">
        <title>Correction to: Identification and distribution of gene clusters required for synthesis of sphingolipid metabolism inhibitors in diverse species of the filamentous fungus Fusarium.</title>
        <authorList>
            <person name="Kim H.S."/>
            <person name="Lohmar J.M."/>
            <person name="Busman M."/>
            <person name="Brown D.W."/>
            <person name="Naumann T.A."/>
            <person name="Divon H.H."/>
            <person name="Lysoe E."/>
            <person name="Uhlig S."/>
            <person name="Proctor R.H."/>
        </authorList>
    </citation>
    <scope>NUCLEOTIDE SEQUENCE</scope>
    <source>
        <strain evidence="8">NRRL 22465</strain>
    </source>
</reference>
<dbReference type="Gene3D" id="4.10.240.10">
    <property type="entry name" value="Zn(2)-C6 fungal-type DNA-binding domain"/>
    <property type="match status" value="1"/>
</dbReference>
<reference evidence="8" key="2">
    <citation type="submission" date="2020-05" db="EMBL/GenBank/DDBJ databases">
        <authorList>
            <person name="Kim H.-S."/>
            <person name="Proctor R.H."/>
            <person name="Brown D.W."/>
        </authorList>
    </citation>
    <scope>NUCLEOTIDE SEQUENCE</scope>
    <source>
        <strain evidence="8">NRRL 22465</strain>
    </source>
</reference>
<sequence>MAGTLVARKRSRAKVKTGCATCRIRKIKCDENRPSCQKCVSTGRTCDGYESPFRIVSSQPFDNAHAGGITSSSTEIAPREIDLLNRYFSTKTMFDVKLGCDEEAKQVLQASLTDPSIRHAVSSLRALREDLEKSGDNPPSDTQTPSYGYGLQQYNMALRCLASRLSSPSSDVLRSALLCCQVFISIEQARGNFGAMGLHIIRGLRILHESRARPYIDAGSQLVRARHSQLPLLDVFLIKLFAAPCKFAEPSATANVNGSTACLSSPDQPRDHRTIAPNIRTELVKMATSTLGFLDKVSQVESVGSALPLRAERAALLASLASWLSELDIAQTQIGTSGPEPLSVSFMRFFHLILKVILLGALESSPDLSAELQTEKDRLQAVAHNVGERVKAHSIKTERANQRPISFLNPPPSGPW</sequence>
<dbReference type="Pfam" id="PF00172">
    <property type="entry name" value="Zn_clus"/>
    <property type="match status" value="1"/>
</dbReference>
<comment type="caution">
    <text evidence="8">The sequence shown here is derived from an EMBL/GenBank/DDBJ whole genome shotgun (WGS) entry which is preliminary data.</text>
</comment>
<organism evidence="8 9">
    <name type="scientific">Fusarium zealandicum</name>
    <dbReference type="NCBI Taxonomy" id="1053134"/>
    <lineage>
        <taxon>Eukaryota</taxon>
        <taxon>Fungi</taxon>
        <taxon>Dikarya</taxon>
        <taxon>Ascomycota</taxon>
        <taxon>Pezizomycotina</taxon>
        <taxon>Sordariomycetes</taxon>
        <taxon>Hypocreomycetidae</taxon>
        <taxon>Hypocreales</taxon>
        <taxon>Nectriaceae</taxon>
        <taxon>Fusarium</taxon>
        <taxon>Fusarium staphyleae species complex</taxon>
    </lineage>
</organism>
<dbReference type="GO" id="GO:0003677">
    <property type="term" value="F:DNA binding"/>
    <property type="evidence" value="ECO:0007669"/>
    <property type="project" value="UniProtKB-KW"/>
</dbReference>
<dbReference type="GO" id="GO:0000981">
    <property type="term" value="F:DNA-binding transcription factor activity, RNA polymerase II-specific"/>
    <property type="evidence" value="ECO:0007669"/>
    <property type="project" value="InterPro"/>
</dbReference>
<dbReference type="InterPro" id="IPR001138">
    <property type="entry name" value="Zn2Cys6_DnaBD"/>
</dbReference>